<comment type="caution">
    <text evidence="1">The sequence shown here is derived from an EMBL/GenBank/DDBJ whole genome shotgun (WGS) entry which is preliminary data.</text>
</comment>
<keyword evidence="2" id="KW-1185">Reference proteome</keyword>
<name>A0ACB9AMC6_CICIN</name>
<gene>
    <name evidence="1" type="ORF">L2E82_40306</name>
</gene>
<protein>
    <submittedName>
        <fullName evidence="1">Uncharacterized protein</fullName>
    </submittedName>
</protein>
<organism evidence="1 2">
    <name type="scientific">Cichorium intybus</name>
    <name type="common">Chicory</name>
    <dbReference type="NCBI Taxonomy" id="13427"/>
    <lineage>
        <taxon>Eukaryota</taxon>
        <taxon>Viridiplantae</taxon>
        <taxon>Streptophyta</taxon>
        <taxon>Embryophyta</taxon>
        <taxon>Tracheophyta</taxon>
        <taxon>Spermatophyta</taxon>
        <taxon>Magnoliopsida</taxon>
        <taxon>eudicotyledons</taxon>
        <taxon>Gunneridae</taxon>
        <taxon>Pentapetalae</taxon>
        <taxon>asterids</taxon>
        <taxon>campanulids</taxon>
        <taxon>Asterales</taxon>
        <taxon>Asteraceae</taxon>
        <taxon>Cichorioideae</taxon>
        <taxon>Cichorieae</taxon>
        <taxon>Cichoriinae</taxon>
        <taxon>Cichorium</taxon>
    </lineage>
</organism>
<dbReference type="EMBL" id="CM042015">
    <property type="protein sequence ID" value="KAI3710523.1"/>
    <property type="molecule type" value="Genomic_DNA"/>
</dbReference>
<sequence length="202" mass="21845">MKIIFGWWKEFDMNYCPLKLSLYINSSLFMWMWIDHMTTDQWYSVPNHPSSSSVPNHPSSSSVPNHPSSSSVPNHPSSANVPHYPTGYSVPNHPSSSSVPNHPSSSNVPRKKKLCVRTGSRRGGKQGSVGGNQGSVGGNQCSGGANQGSVGVTQDSVTDEVNQGRTIEDEVEKAIDEILLGGYVEGNVEVNQGRAIEDEGFE</sequence>
<reference evidence="2" key="1">
    <citation type="journal article" date="2022" name="Mol. Ecol. Resour.">
        <title>The genomes of chicory, endive, great burdock and yacon provide insights into Asteraceae palaeo-polyploidization history and plant inulin production.</title>
        <authorList>
            <person name="Fan W."/>
            <person name="Wang S."/>
            <person name="Wang H."/>
            <person name="Wang A."/>
            <person name="Jiang F."/>
            <person name="Liu H."/>
            <person name="Zhao H."/>
            <person name="Xu D."/>
            <person name="Zhang Y."/>
        </authorList>
    </citation>
    <scope>NUCLEOTIDE SEQUENCE [LARGE SCALE GENOMIC DNA]</scope>
    <source>
        <strain evidence="2">cv. Punajuju</strain>
    </source>
</reference>
<evidence type="ECO:0000313" key="2">
    <source>
        <dbReference type="Proteomes" id="UP001055811"/>
    </source>
</evidence>
<reference evidence="1 2" key="2">
    <citation type="journal article" date="2022" name="Mol. Ecol. Resour.">
        <title>The genomes of chicory, endive, great burdock and yacon provide insights into Asteraceae paleo-polyploidization history and plant inulin production.</title>
        <authorList>
            <person name="Fan W."/>
            <person name="Wang S."/>
            <person name="Wang H."/>
            <person name="Wang A."/>
            <person name="Jiang F."/>
            <person name="Liu H."/>
            <person name="Zhao H."/>
            <person name="Xu D."/>
            <person name="Zhang Y."/>
        </authorList>
    </citation>
    <scope>NUCLEOTIDE SEQUENCE [LARGE SCALE GENOMIC DNA]</scope>
    <source>
        <strain evidence="2">cv. Punajuju</strain>
        <tissue evidence="1">Leaves</tissue>
    </source>
</reference>
<accession>A0ACB9AMC6</accession>
<proteinExistence type="predicted"/>
<evidence type="ECO:0000313" key="1">
    <source>
        <dbReference type="EMBL" id="KAI3710523.1"/>
    </source>
</evidence>
<dbReference type="Proteomes" id="UP001055811">
    <property type="component" value="Linkage Group LG07"/>
</dbReference>